<organism evidence="7 8">
    <name type="scientific">Metallumcola ferriviriculae</name>
    <dbReference type="NCBI Taxonomy" id="3039180"/>
    <lineage>
        <taxon>Bacteria</taxon>
        <taxon>Bacillati</taxon>
        <taxon>Bacillota</taxon>
        <taxon>Clostridia</taxon>
        <taxon>Neomoorellales</taxon>
        <taxon>Desulfitibacteraceae</taxon>
        <taxon>Metallumcola</taxon>
    </lineage>
</organism>
<comment type="function">
    <text evidence="1 6">Required for the transposition of the insertion element.</text>
</comment>
<dbReference type="EMBL" id="CP121694">
    <property type="protein sequence ID" value="WRO21959.1"/>
    <property type="molecule type" value="Genomic_DNA"/>
</dbReference>
<accession>A0AAU0UP31</accession>
<comment type="similarity">
    <text evidence="2 6">Belongs to the transposase mutator family.</text>
</comment>
<evidence type="ECO:0000313" key="7">
    <source>
        <dbReference type="EMBL" id="WRO21959.1"/>
    </source>
</evidence>
<dbReference type="GO" id="GO:0004803">
    <property type="term" value="F:transposase activity"/>
    <property type="evidence" value="ECO:0007669"/>
    <property type="project" value="UniProtKB-UniRule"/>
</dbReference>
<keyword evidence="4 6" id="KW-0238">DNA-binding</keyword>
<dbReference type="PANTHER" id="PTHR33217:SF8">
    <property type="entry name" value="MUTATOR FAMILY TRANSPOSASE"/>
    <property type="match status" value="1"/>
</dbReference>
<evidence type="ECO:0000256" key="5">
    <source>
        <dbReference type="ARBA" id="ARBA00023172"/>
    </source>
</evidence>
<dbReference type="InterPro" id="IPR001207">
    <property type="entry name" value="Transposase_mutator"/>
</dbReference>
<evidence type="ECO:0000256" key="1">
    <source>
        <dbReference type="ARBA" id="ARBA00002190"/>
    </source>
</evidence>
<dbReference type="PANTHER" id="PTHR33217">
    <property type="entry name" value="TRANSPOSASE FOR INSERTION SEQUENCE ELEMENT IS1081"/>
    <property type="match status" value="1"/>
</dbReference>
<dbReference type="Pfam" id="PF00872">
    <property type="entry name" value="Transposase_mut"/>
    <property type="match status" value="1"/>
</dbReference>
<sequence>MPRDRNSEFEPKVVPKWGRTANQLEDLVVTMYAKGMSTRDIEDHMQDIYDIDVSPTMVSKITDKIMPMITEWQSRPLERVYPIVFLDAIHFKVRKEGKIVNKAAYSVLGINLEGHKDILGIWIGENESAKFWLGVCNDLKNRGLEDILIACKGGLSGFSEAINMYHTPN</sequence>
<evidence type="ECO:0000256" key="2">
    <source>
        <dbReference type="ARBA" id="ARBA00010961"/>
    </source>
</evidence>
<evidence type="ECO:0000256" key="4">
    <source>
        <dbReference type="ARBA" id="ARBA00023125"/>
    </source>
</evidence>
<protein>
    <recommendedName>
        <fullName evidence="6">Mutator family transposase</fullName>
    </recommendedName>
</protein>
<dbReference type="GO" id="GO:0003677">
    <property type="term" value="F:DNA binding"/>
    <property type="evidence" value="ECO:0007669"/>
    <property type="project" value="UniProtKB-UniRule"/>
</dbReference>
<proteinExistence type="inferred from homology"/>
<name>A0AAU0UP31_9FIRM</name>
<evidence type="ECO:0000313" key="8">
    <source>
        <dbReference type="Proteomes" id="UP001329915"/>
    </source>
</evidence>
<reference evidence="7 8" key="1">
    <citation type="submission" date="2023-04" db="EMBL/GenBank/DDBJ databases">
        <authorList>
            <person name="Hsu D."/>
        </authorList>
    </citation>
    <scope>NUCLEOTIDE SEQUENCE [LARGE SCALE GENOMIC DNA]</scope>
    <source>
        <strain evidence="7 8">MK1</strain>
    </source>
</reference>
<evidence type="ECO:0000256" key="6">
    <source>
        <dbReference type="RuleBase" id="RU365089"/>
    </source>
</evidence>
<keyword evidence="6" id="KW-0814">Transposable element</keyword>
<dbReference type="GO" id="GO:0006313">
    <property type="term" value="P:DNA transposition"/>
    <property type="evidence" value="ECO:0007669"/>
    <property type="project" value="UniProtKB-UniRule"/>
</dbReference>
<keyword evidence="5 6" id="KW-0233">DNA recombination</keyword>
<dbReference type="KEGG" id="dbc:MFMK1_001780"/>
<keyword evidence="8" id="KW-1185">Reference proteome</keyword>
<dbReference type="Proteomes" id="UP001329915">
    <property type="component" value="Chromosome"/>
</dbReference>
<dbReference type="AlphaFoldDB" id="A0AAU0UP31"/>
<keyword evidence="3 6" id="KW-0815">Transposition</keyword>
<evidence type="ECO:0000256" key="3">
    <source>
        <dbReference type="ARBA" id="ARBA00022578"/>
    </source>
</evidence>
<gene>
    <name evidence="7" type="ORF">MFMK1_001780</name>
</gene>